<sequence length="64" mass="7032">MAPELWMIIASFASRQSLARLCSVSHRFHSTFSALLYANVVDPPLTSGQSARLVRTPNDAQTNV</sequence>
<protein>
    <recommendedName>
        <fullName evidence="4">F-box domain-containing protein</fullName>
    </recommendedName>
</protein>
<dbReference type="InterPro" id="IPR036047">
    <property type="entry name" value="F-box-like_dom_sf"/>
</dbReference>
<reference evidence="2" key="1">
    <citation type="submission" date="2023-03" db="EMBL/GenBank/DDBJ databases">
        <title>Massive genome expansion in bonnet fungi (Mycena s.s.) driven by repeated elements and novel gene families across ecological guilds.</title>
        <authorList>
            <consortium name="Lawrence Berkeley National Laboratory"/>
            <person name="Harder C.B."/>
            <person name="Miyauchi S."/>
            <person name="Viragh M."/>
            <person name="Kuo A."/>
            <person name="Thoen E."/>
            <person name="Andreopoulos B."/>
            <person name="Lu D."/>
            <person name="Skrede I."/>
            <person name="Drula E."/>
            <person name="Henrissat B."/>
            <person name="Morin E."/>
            <person name="Kohler A."/>
            <person name="Barry K."/>
            <person name="LaButti K."/>
            <person name="Morin E."/>
            <person name="Salamov A."/>
            <person name="Lipzen A."/>
            <person name="Mereny Z."/>
            <person name="Hegedus B."/>
            <person name="Baldrian P."/>
            <person name="Stursova M."/>
            <person name="Weitz H."/>
            <person name="Taylor A."/>
            <person name="Grigoriev I.V."/>
            <person name="Nagy L.G."/>
            <person name="Martin F."/>
            <person name="Kauserud H."/>
        </authorList>
    </citation>
    <scope>NUCLEOTIDE SEQUENCE</scope>
    <source>
        <strain evidence="2">CBHHK067</strain>
    </source>
</reference>
<dbReference type="EMBL" id="JARKIE010000312">
    <property type="protein sequence ID" value="KAJ7655368.1"/>
    <property type="molecule type" value="Genomic_DNA"/>
</dbReference>
<keyword evidence="3" id="KW-1185">Reference proteome</keyword>
<accession>A0AAD7G4T0</accession>
<dbReference type="Proteomes" id="UP001221757">
    <property type="component" value="Unassembled WGS sequence"/>
</dbReference>
<gene>
    <name evidence="2" type="ORF">B0H17DRAFT_1099102</name>
</gene>
<evidence type="ECO:0000313" key="2">
    <source>
        <dbReference type="EMBL" id="KAJ7655368.1"/>
    </source>
</evidence>
<dbReference type="SUPFAM" id="SSF81383">
    <property type="entry name" value="F-box domain"/>
    <property type="match status" value="1"/>
</dbReference>
<evidence type="ECO:0000313" key="3">
    <source>
        <dbReference type="Proteomes" id="UP001221757"/>
    </source>
</evidence>
<feature type="region of interest" description="Disordered" evidence="1">
    <location>
        <begin position="45"/>
        <end position="64"/>
    </location>
</feature>
<dbReference type="AlphaFoldDB" id="A0AAD7G4T0"/>
<evidence type="ECO:0000256" key="1">
    <source>
        <dbReference type="SAM" id="MobiDB-lite"/>
    </source>
</evidence>
<comment type="caution">
    <text evidence="2">The sequence shown here is derived from an EMBL/GenBank/DDBJ whole genome shotgun (WGS) entry which is preliminary data.</text>
</comment>
<name>A0AAD7G4T0_MYCRO</name>
<organism evidence="2 3">
    <name type="scientific">Mycena rosella</name>
    <name type="common">Pink bonnet</name>
    <name type="synonym">Agaricus rosellus</name>
    <dbReference type="NCBI Taxonomy" id="1033263"/>
    <lineage>
        <taxon>Eukaryota</taxon>
        <taxon>Fungi</taxon>
        <taxon>Dikarya</taxon>
        <taxon>Basidiomycota</taxon>
        <taxon>Agaricomycotina</taxon>
        <taxon>Agaricomycetes</taxon>
        <taxon>Agaricomycetidae</taxon>
        <taxon>Agaricales</taxon>
        <taxon>Marasmiineae</taxon>
        <taxon>Mycenaceae</taxon>
        <taxon>Mycena</taxon>
    </lineage>
</organism>
<proteinExistence type="predicted"/>
<evidence type="ECO:0008006" key="4">
    <source>
        <dbReference type="Google" id="ProtNLM"/>
    </source>
</evidence>